<protein>
    <submittedName>
        <fullName evidence="7">D-2-hydroxyacid dehydrogenase</fullName>
    </submittedName>
</protein>
<comment type="caution">
    <text evidence="7">The sequence shown here is derived from an EMBL/GenBank/DDBJ whole genome shotgun (WGS) entry which is preliminary data.</text>
</comment>
<dbReference type="InterPro" id="IPR029753">
    <property type="entry name" value="D-isomer_DH_CS"/>
</dbReference>
<dbReference type="Gene3D" id="3.40.50.720">
    <property type="entry name" value="NAD(P)-binding Rossmann-like Domain"/>
    <property type="match status" value="2"/>
</dbReference>
<dbReference type="GO" id="GO:0051287">
    <property type="term" value="F:NAD binding"/>
    <property type="evidence" value="ECO:0007669"/>
    <property type="project" value="InterPro"/>
</dbReference>
<evidence type="ECO:0000256" key="3">
    <source>
        <dbReference type="ARBA" id="ARBA00023027"/>
    </source>
</evidence>
<dbReference type="InterPro" id="IPR006140">
    <property type="entry name" value="D-isomer_DH_NAD-bd"/>
</dbReference>
<comment type="similarity">
    <text evidence="1 4">Belongs to the D-isomer specific 2-hydroxyacid dehydrogenase family.</text>
</comment>
<dbReference type="Proteomes" id="UP000262969">
    <property type="component" value="Unassembled WGS sequence"/>
</dbReference>
<keyword evidence="2 4" id="KW-0560">Oxidoreductase</keyword>
<dbReference type="Pfam" id="PF02826">
    <property type="entry name" value="2-Hacid_dh_C"/>
    <property type="match status" value="1"/>
</dbReference>
<dbReference type="InterPro" id="IPR036291">
    <property type="entry name" value="NAD(P)-bd_dom_sf"/>
</dbReference>
<organism evidence="7 8">
    <name type="scientific">Lachnoclostridium phytofermentans</name>
    <dbReference type="NCBI Taxonomy" id="66219"/>
    <lineage>
        <taxon>Bacteria</taxon>
        <taxon>Bacillati</taxon>
        <taxon>Bacillota</taxon>
        <taxon>Clostridia</taxon>
        <taxon>Lachnospirales</taxon>
        <taxon>Lachnospiraceae</taxon>
    </lineage>
</organism>
<dbReference type="Pfam" id="PF00389">
    <property type="entry name" value="2-Hacid_dh"/>
    <property type="match status" value="1"/>
</dbReference>
<feature type="domain" description="D-isomer specific 2-hydroxyacid dehydrogenase catalytic" evidence="5">
    <location>
        <begin position="13"/>
        <end position="315"/>
    </location>
</feature>
<name>A0A3D2X3L5_9FIRM</name>
<gene>
    <name evidence="7" type="ORF">DHW61_04875</name>
</gene>
<dbReference type="NCBIfam" id="NF006263">
    <property type="entry name" value="PRK08410.1"/>
    <property type="match status" value="1"/>
</dbReference>
<reference evidence="7 8" key="1">
    <citation type="journal article" date="2018" name="Nat. Biotechnol.">
        <title>A standardized bacterial taxonomy based on genome phylogeny substantially revises the tree of life.</title>
        <authorList>
            <person name="Parks D.H."/>
            <person name="Chuvochina M."/>
            <person name="Waite D.W."/>
            <person name="Rinke C."/>
            <person name="Skarshewski A."/>
            <person name="Chaumeil P.A."/>
            <person name="Hugenholtz P."/>
        </authorList>
    </citation>
    <scope>NUCLEOTIDE SEQUENCE [LARGE SCALE GENOMIC DNA]</scope>
    <source>
        <strain evidence="7">UBA11728</strain>
    </source>
</reference>
<accession>A0A3D2X3L5</accession>
<evidence type="ECO:0000313" key="7">
    <source>
        <dbReference type="EMBL" id="HCL01739.1"/>
    </source>
</evidence>
<evidence type="ECO:0000256" key="1">
    <source>
        <dbReference type="ARBA" id="ARBA00005854"/>
    </source>
</evidence>
<evidence type="ECO:0000256" key="2">
    <source>
        <dbReference type="ARBA" id="ARBA00023002"/>
    </source>
</evidence>
<dbReference type="EMBL" id="DPVV01000169">
    <property type="protein sequence ID" value="HCL01739.1"/>
    <property type="molecule type" value="Genomic_DNA"/>
</dbReference>
<dbReference type="CDD" id="cd12162">
    <property type="entry name" value="2-Hacid_dh_4"/>
    <property type="match status" value="1"/>
</dbReference>
<proteinExistence type="inferred from homology"/>
<evidence type="ECO:0000313" key="8">
    <source>
        <dbReference type="Proteomes" id="UP000262969"/>
    </source>
</evidence>
<dbReference type="SUPFAM" id="SSF52283">
    <property type="entry name" value="Formate/glycerate dehydrogenase catalytic domain-like"/>
    <property type="match status" value="1"/>
</dbReference>
<dbReference type="InterPro" id="IPR050418">
    <property type="entry name" value="D-iso_2-hydroxyacid_DH_PdxB"/>
</dbReference>
<dbReference type="PANTHER" id="PTHR43761">
    <property type="entry name" value="D-ISOMER SPECIFIC 2-HYDROXYACID DEHYDROGENASE FAMILY PROTEIN (AFU_ORTHOLOGUE AFUA_1G13630)"/>
    <property type="match status" value="1"/>
</dbReference>
<evidence type="ECO:0000259" key="6">
    <source>
        <dbReference type="Pfam" id="PF02826"/>
    </source>
</evidence>
<evidence type="ECO:0000259" key="5">
    <source>
        <dbReference type="Pfam" id="PF00389"/>
    </source>
</evidence>
<dbReference type="AlphaFoldDB" id="A0A3D2X3L5"/>
<dbReference type="SUPFAM" id="SSF51735">
    <property type="entry name" value="NAD(P)-binding Rossmann-fold domains"/>
    <property type="match status" value="1"/>
</dbReference>
<feature type="domain" description="D-isomer specific 2-hydroxyacid dehydrogenase NAD-binding" evidence="6">
    <location>
        <begin position="106"/>
        <end position="287"/>
    </location>
</feature>
<dbReference type="GO" id="GO:0016616">
    <property type="term" value="F:oxidoreductase activity, acting on the CH-OH group of donors, NAD or NADP as acceptor"/>
    <property type="evidence" value="ECO:0007669"/>
    <property type="project" value="InterPro"/>
</dbReference>
<dbReference type="InterPro" id="IPR006139">
    <property type="entry name" value="D-isomer_2_OHA_DH_cat_dom"/>
</dbReference>
<dbReference type="PANTHER" id="PTHR43761:SF1">
    <property type="entry name" value="D-ISOMER SPECIFIC 2-HYDROXYACID DEHYDROGENASE CATALYTIC DOMAIN-CONTAINING PROTEIN-RELATED"/>
    <property type="match status" value="1"/>
</dbReference>
<sequence>MKIVIMEANTLGNDVDLSMFQEFGDVVIYGESNPLENAERIEDADVIIVNKIPMNEDILKGATKLKLICLTATGTNNIDFAYIKKHGISVANVKGYSTQSVVQHTFALLFYVYEKLAYYDHYVKSGEYTRSDIFSNFDVKFHELYGKTFGIIGLGEIGQGVARIAELFGCKVVYYSTSGKNQNFEYERVDLPTLLKISDVVSIHAPLTEATTDLIGEAELEMMKPDAILLNLGRGAIVNQEALANALLAEKIGGAGLDVLTVEPMLADNPLRKVQDSTRLIITPHIAWATVEARNRCAKEVYLNIKSYLAGEIRNIVE</sequence>
<keyword evidence="3" id="KW-0520">NAD</keyword>
<dbReference type="PROSITE" id="PS00671">
    <property type="entry name" value="D_2_HYDROXYACID_DH_3"/>
    <property type="match status" value="1"/>
</dbReference>
<dbReference type="PROSITE" id="PS00670">
    <property type="entry name" value="D_2_HYDROXYACID_DH_2"/>
    <property type="match status" value="1"/>
</dbReference>
<evidence type="ECO:0000256" key="4">
    <source>
        <dbReference type="RuleBase" id="RU003719"/>
    </source>
</evidence>